<feature type="compositionally biased region" description="Basic and acidic residues" evidence="1">
    <location>
        <begin position="1"/>
        <end position="18"/>
    </location>
</feature>
<organism evidence="2 3">
    <name type="scientific">Galerina marginata (strain CBS 339.88)</name>
    <dbReference type="NCBI Taxonomy" id="685588"/>
    <lineage>
        <taxon>Eukaryota</taxon>
        <taxon>Fungi</taxon>
        <taxon>Dikarya</taxon>
        <taxon>Basidiomycota</taxon>
        <taxon>Agaricomycotina</taxon>
        <taxon>Agaricomycetes</taxon>
        <taxon>Agaricomycetidae</taxon>
        <taxon>Agaricales</taxon>
        <taxon>Agaricineae</taxon>
        <taxon>Strophariaceae</taxon>
        <taxon>Galerina</taxon>
    </lineage>
</organism>
<dbReference type="HOGENOM" id="CLU_1796618_0_0_1"/>
<evidence type="ECO:0000313" key="2">
    <source>
        <dbReference type="EMBL" id="KDR69888.1"/>
    </source>
</evidence>
<accession>A0A067SSX1</accession>
<protein>
    <submittedName>
        <fullName evidence="2">Uncharacterized protein</fullName>
    </submittedName>
</protein>
<evidence type="ECO:0000256" key="1">
    <source>
        <dbReference type="SAM" id="MobiDB-lite"/>
    </source>
</evidence>
<reference evidence="3" key="1">
    <citation type="journal article" date="2014" name="Proc. Natl. Acad. Sci. U.S.A.">
        <title>Extensive sampling of basidiomycete genomes demonstrates inadequacy of the white-rot/brown-rot paradigm for wood decay fungi.</title>
        <authorList>
            <person name="Riley R."/>
            <person name="Salamov A.A."/>
            <person name="Brown D.W."/>
            <person name="Nagy L.G."/>
            <person name="Floudas D."/>
            <person name="Held B.W."/>
            <person name="Levasseur A."/>
            <person name="Lombard V."/>
            <person name="Morin E."/>
            <person name="Otillar R."/>
            <person name="Lindquist E.A."/>
            <person name="Sun H."/>
            <person name="LaButti K.M."/>
            <person name="Schmutz J."/>
            <person name="Jabbour D."/>
            <person name="Luo H."/>
            <person name="Baker S.E."/>
            <person name="Pisabarro A.G."/>
            <person name="Walton J.D."/>
            <person name="Blanchette R.A."/>
            <person name="Henrissat B."/>
            <person name="Martin F."/>
            <person name="Cullen D."/>
            <person name="Hibbett D.S."/>
            <person name="Grigoriev I.V."/>
        </authorList>
    </citation>
    <scope>NUCLEOTIDE SEQUENCE [LARGE SCALE GENOMIC DNA]</scope>
    <source>
        <strain evidence="3">CBS 339.88</strain>
    </source>
</reference>
<proteinExistence type="predicted"/>
<evidence type="ECO:0000313" key="3">
    <source>
        <dbReference type="Proteomes" id="UP000027222"/>
    </source>
</evidence>
<name>A0A067SSX1_GALM3</name>
<dbReference type="Proteomes" id="UP000027222">
    <property type="component" value="Unassembled WGS sequence"/>
</dbReference>
<sequence length="144" mass="15858">MGNGGEEREGETLERETHLTPTSLHHHLSTPRPYTPKQSCRCRCSYSNTNGGSLAHHLSSRSWPMPLPVSACVAYVVTYPPGSAPLDPARRLPAVRGIAAPTRWFREGCCFVTSIPRSRLLLLCADDDERKRIAGLAVTRYCGP</sequence>
<dbReference type="AlphaFoldDB" id="A0A067SSX1"/>
<dbReference type="EMBL" id="KL142400">
    <property type="protein sequence ID" value="KDR69888.1"/>
    <property type="molecule type" value="Genomic_DNA"/>
</dbReference>
<feature type="region of interest" description="Disordered" evidence="1">
    <location>
        <begin position="1"/>
        <end position="38"/>
    </location>
</feature>
<keyword evidence="3" id="KW-1185">Reference proteome</keyword>
<gene>
    <name evidence="2" type="ORF">GALMADRAFT_255750</name>
</gene>